<keyword evidence="1 3" id="KW-0456">Lyase</keyword>
<dbReference type="RefSeq" id="WP_029054800.1">
    <property type="nucleotide sequence ID" value="NZ_CP015108.1"/>
</dbReference>
<organism evidence="4 5">
    <name type="scientific">Sporosarcina ureae</name>
    <dbReference type="NCBI Taxonomy" id="1571"/>
    <lineage>
        <taxon>Bacteria</taxon>
        <taxon>Bacillati</taxon>
        <taxon>Bacillota</taxon>
        <taxon>Bacilli</taxon>
        <taxon>Bacillales</taxon>
        <taxon>Caryophanaceae</taxon>
        <taxon>Sporosarcina</taxon>
    </lineage>
</organism>
<dbReference type="Pfam" id="PF00701">
    <property type="entry name" value="DHDPS"/>
    <property type="match status" value="1"/>
</dbReference>
<dbReference type="Gene3D" id="3.20.20.70">
    <property type="entry name" value="Aldolase class I"/>
    <property type="match status" value="1"/>
</dbReference>
<dbReference type="InterPro" id="IPR002220">
    <property type="entry name" value="DapA-like"/>
</dbReference>
<dbReference type="Proteomes" id="UP000192486">
    <property type="component" value="Chromosome"/>
</dbReference>
<dbReference type="SUPFAM" id="SSF51569">
    <property type="entry name" value="Aldolase"/>
    <property type="match status" value="1"/>
</dbReference>
<sequence>MRGIIPPVVTLLDELGQIDIEKNKTAIDKLISHGVHGVVLLGSSGEFPHFSLEEKQRYLKEIIPYIDNRITVLVGTGGTVMEETIELSKLVQELGADGVLVVNPYYWNMSDEQMYTYFYEVAGSLSIDLYLYNIPQLTGQEIPVEVVKQLAESVQNIRGIKETVASMTRIRTVIDEVAKKVNNFHVYSAFDEHLLDAQLYGASGSINGSSVFLPEVSLNLYEAIQKEDFSEVKKHQILICKLMEIYSLHPSFYLTMKLAVHERWFVNQPIGYRKPFINSEAYLSDTIKSIISEYVRNEN</sequence>
<proteinExistence type="inferred from homology"/>
<dbReference type="PRINTS" id="PR00146">
    <property type="entry name" value="DHPICSNTHASE"/>
</dbReference>
<reference evidence="4 5" key="1">
    <citation type="submission" date="2016-04" db="EMBL/GenBank/DDBJ databases">
        <title>Comparative Genomics and Epigenetics of Sporosarcina ureae.</title>
        <authorList>
            <person name="Oliver A.S."/>
            <person name="Cooper K.K."/>
        </authorList>
    </citation>
    <scope>NUCLEOTIDE SEQUENCE [LARGE SCALE GENOMIC DNA]</scope>
    <source>
        <strain evidence="4 5">S204</strain>
    </source>
</reference>
<name>A0ABM6JUV4_SPOUR</name>
<evidence type="ECO:0000256" key="2">
    <source>
        <dbReference type="ARBA" id="ARBA00023270"/>
    </source>
</evidence>
<dbReference type="InterPro" id="IPR013785">
    <property type="entry name" value="Aldolase_TIM"/>
</dbReference>
<evidence type="ECO:0008006" key="6">
    <source>
        <dbReference type="Google" id="ProtNLM"/>
    </source>
</evidence>
<dbReference type="InterPro" id="IPR020625">
    <property type="entry name" value="Schiff_base-form_aldolases_AS"/>
</dbReference>
<dbReference type="PROSITE" id="PS00666">
    <property type="entry name" value="DHDPS_2"/>
    <property type="match status" value="1"/>
</dbReference>
<protein>
    <recommendedName>
        <fullName evidence="6">Dihydrodipicolinate synthase family protein</fullName>
    </recommendedName>
</protein>
<evidence type="ECO:0000256" key="1">
    <source>
        <dbReference type="ARBA" id="ARBA00023239"/>
    </source>
</evidence>
<dbReference type="SMART" id="SM01130">
    <property type="entry name" value="DHDPS"/>
    <property type="match status" value="1"/>
</dbReference>
<evidence type="ECO:0000313" key="5">
    <source>
        <dbReference type="Proteomes" id="UP000192486"/>
    </source>
</evidence>
<comment type="similarity">
    <text evidence="3">Belongs to the DapA family.</text>
</comment>
<gene>
    <name evidence="4" type="ORF">SporoS204_07655</name>
</gene>
<dbReference type="CDD" id="cd00408">
    <property type="entry name" value="DHDPS-like"/>
    <property type="match status" value="1"/>
</dbReference>
<keyword evidence="2" id="KW-0704">Schiff base</keyword>
<dbReference type="PIRSF" id="PIRSF001365">
    <property type="entry name" value="DHDPS"/>
    <property type="match status" value="1"/>
</dbReference>
<dbReference type="PANTHER" id="PTHR12128:SF28">
    <property type="entry name" value="2-DEHYDRO-3-DEOXY-D-GLUCONATE ALDOLASE YAGE-RELATED"/>
    <property type="match status" value="1"/>
</dbReference>
<evidence type="ECO:0000256" key="3">
    <source>
        <dbReference type="PIRNR" id="PIRNR001365"/>
    </source>
</evidence>
<evidence type="ECO:0000313" key="4">
    <source>
        <dbReference type="EMBL" id="ARF14030.1"/>
    </source>
</evidence>
<keyword evidence="5" id="KW-1185">Reference proteome</keyword>
<accession>A0ABM6JUV4</accession>
<dbReference type="PANTHER" id="PTHR12128">
    <property type="entry name" value="DIHYDRODIPICOLINATE SYNTHASE"/>
    <property type="match status" value="1"/>
</dbReference>
<dbReference type="EMBL" id="CP015108">
    <property type="protein sequence ID" value="ARF14030.1"/>
    <property type="molecule type" value="Genomic_DNA"/>
</dbReference>